<proteinExistence type="predicted"/>
<feature type="compositionally biased region" description="Polar residues" evidence="1">
    <location>
        <begin position="228"/>
        <end position="244"/>
    </location>
</feature>
<evidence type="ECO:0000313" key="2">
    <source>
        <dbReference type="EMBL" id="KAF3282891.1"/>
    </source>
</evidence>
<protein>
    <submittedName>
        <fullName evidence="2">Uncharacterized protein</fullName>
    </submittedName>
</protein>
<dbReference type="Proteomes" id="UP000474640">
    <property type="component" value="Unassembled WGS sequence"/>
</dbReference>
<organism evidence="2 3">
    <name type="scientific">Orbilia oligospora</name>
    <name type="common">Nematode-trapping fungus</name>
    <name type="synonym">Arthrobotrys oligospora</name>
    <dbReference type="NCBI Taxonomy" id="2813651"/>
    <lineage>
        <taxon>Eukaryota</taxon>
        <taxon>Fungi</taxon>
        <taxon>Dikarya</taxon>
        <taxon>Ascomycota</taxon>
        <taxon>Pezizomycotina</taxon>
        <taxon>Orbiliomycetes</taxon>
        <taxon>Orbiliales</taxon>
        <taxon>Orbiliaceae</taxon>
        <taxon>Orbilia</taxon>
    </lineage>
</organism>
<name>A0A7C8RBH0_ORBOL</name>
<feature type="compositionally biased region" description="Low complexity" evidence="1">
    <location>
        <begin position="202"/>
        <end position="227"/>
    </location>
</feature>
<gene>
    <name evidence="2" type="ORF">TWF970_001621</name>
</gene>
<dbReference type="AlphaFoldDB" id="A0A7C8RBH0"/>
<comment type="caution">
    <text evidence="2">The sequence shown here is derived from an EMBL/GenBank/DDBJ whole genome shotgun (WGS) entry which is preliminary data.</text>
</comment>
<feature type="region of interest" description="Disordered" evidence="1">
    <location>
        <begin position="162"/>
        <end position="251"/>
    </location>
</feature>
<feature type="compositionally biased region" description="Polar residues" evidence="1">
    <location>
        <begin position="162"/>
        <end position="191"/>
    </location>
</feature>
<evidence type="ECO:0000256" key="1">
    <source>
        <dbReference type="SAM" id="MobiDB-lite"/>
    </source>
</evidence>
<dbReference type="EMBL" id="JAABOJ010000012">
    <property type="protein sequence ID" value="KAF3282891.1"/>
    <property type="molecule type" value="Genomic_DNA"/>
</dbReference>
<reference evidence="2 3" key="1">
    <citation type="submission" date="2020-01" db="EMBL/GenBank/DDBJ databases">
        <authorList>
            <person name="Palmer J.M."/>
        </authorList>
    </citation>
    <scope>NUCLEOTIDE SEQUENCE [LARGE SCALE GENOMIC DNA]</scope>
    <source>
        <strain evidence="2 3">TWF970</strain>
    </source>
</reference>
<evidence type="ECO:0000313" key="3">
    <source>
        <dbReference type="Proteomes" id="UP000474640"/>
    </source>
</evidence>
<feature type="region of interest" description="Disordered" evidence="1">
    <location>
        <begin position="117"/>
        <end position="150"/>
    </location>
</feature>
<accession>A0A7C8RBH0</accession>
<feature type="region of interest" description="Disordered" evidence="1">
    <location>
        <begin position="53"/>
        <end position="85"/>
    </location>
</feature>
<dbReference type="OrthoDB" id="5410139at2759"/>
<sequence length="413" mass="44967">MNRRSVLGLPGGLNMLNINTDLASNYSRRRKDRTSFDSIEYDSAQLLDYQHPAPQAHQDPDQEVDLLNDDSHLPLPPWIPTPPTPPQPVYRQAGKQQMMKGLDLDRKSTPELRELYKDAGNTPVGSPAGSPATPWENESPRLGTSWATSPGTPKLGGFFSNTCTPTTPRSGTSFGYPTTPKSGTSFGYSPSTPRPGAPAWATSPSTPRPGTSYTSSTSTPRPGTSYTNNTSTTRPGTSYTNSPTTPRPGTAFSLLSRDTSIGTLPEDIPLTIMVTKTVSLEFETVANRKAIDSADYRTICDISYVEPGSERAGSSRGCSSDKSVCLSEKEEEKEKEEEVREMAKVMMPLPVKPEENRYGYGVSNNGIVEIERKQGQGLGMNTNETVEFLKKFGVTPKKVVGAVKKVRNMFGRV</sequence>
<feature type="compositionally biased region" description="Pro residues" evidence="1">
    <location>
        <begin position="74"/>
        <end position="85"/>
    </location>
</feature>